<dbReference type="InterPro" id="IPR006171">
    <property type="entry name" value="TOPRIM_dom"/>
</dbReference>
<dbReference type="InterPro" id="IPR014015">
    <property type="entry name" value="Helicase_SF3_DNA-vir"/>
</dbReference>
<evidence type="ECO:0000313" key="6">
    <source>
        <dbReference type="EMBL" id="AUO78910.1"/>
    </source>
</evidence>
<dbReference type="SMART" id="SM00493">
    <property type="entry name" value="TOPRIM"/>
    <property type="match status" value="1"/>
</dbReference>
<dbReference type="SUPFAM" id="SSF56731">
    <property type="entry name" value="DNA primase core"/>
    <property type="match status" value="1"/>
</dbReference>
<evidence type="ECO:0000259" key="5">
    <source>
        <dbReference type="PROSITE" id="PS51206"/>
    </source>
</evidence>
<feature type="region of interest" description="Disordered" evidence="4">
    <location>
        <begin position="19"/>
        <end position="44"/>
    </location>
</feature>
<dbReference type="SUPFAM" id="SSF52540">
    <property type="entry name" value="P-loop containing nucleoside triphosphate hydrolases"/>
    <property type="match status" value="1"/>
</dbReference>
<dbReference type="Pfam" id="PF19263">
    <property type="entry name" value="DUF5906"/>
    <property type="match status" value="1"/>
</dbReference>
<dbReference type="GO" id="GO:0005524">
    <property type="term" value="F:ATP binding"/>
    <property type="evidence" value="ECO:0007669"/>
    <property type="project" value="UniProtKB-KW"/>
</dbReference>
<name>A0A2I6UG20_9CAUD</name>
<keyword evidence="2" id="KW-0378">Hydrolase</keyword>
<feature type="region of interest" description="Disordered" evidence="4">
    <location>
        <begin position="260"/>
        <end position="318"/>
    </location>
</feature>
<dbReference type="InterPro" id="IPR027417">
    <property type="entry name" value="P-loop_NTPase"/>
</dbReference>
<sequence length="756" mass="83887">MDTIDNPFREIISRLDGVEGRGDQRQAQCPAHDDSSPSLSVSKGDSQPVVLHCHAGCTDEEILSALGLSWGDLLSGDQDCTESEFERAPWTHGELASEYKYRGADGQHTYTIRRYEHPRGWKTFRPYEPGVEYGPGLDDDTDRVLYRLPHVLDAAQEGDVVLLVEGEKDVETLEREGFTATTSGASDSWKERFSQSLAGAKVAIVPDNDEAGEEFATEAANSLLGPADWVRVVDLEDVPDSGGDVTDWFARGHSAAELRDRVKGTPNFEESASFRAPTESGSNGPGPKQGERDSPKPPQPQAQGDGASPDPELDASAPDPWSAIRATYVDSSKSARLEAAQQVVHDLSVATDRRTGECYVWDEEEQVLESGGDQRIGELLLRELREQHSIHEQKEITEKVHLLTARDSFGGDFVPVRNGDLFFDGATPRLEEVDPDRGPLVRSPAAWDPSADTSGWEGYLANLMPSQSERDTLQEMAGYALMHWGLPFHKALFVTGPTASGKSTTLQAIQNLYPDETVANSSPQQLVNGRFGAAALEGAWANFRSDLDDDLVRDVGLFKELVAGDPIYAERKFEQGFKFRPTAKHFYSCNRLPEIDLDDDAFYRRILLVSFPTTIPRENRTDRSKIDELLWEDRDAIMTWAVEGLSRLLANGGFSQDRSPEDTRRRWESRSSSVGRFKSAYLQITGESEDFETKDSVYSYYAEFCDDQGLGTSSKQELTQALTQDPKIGQAQRTPKGSSRQFRCYTGVQLNRDAPF</sequence>
<evidence type="ECO:0000313" key="7">
    <source>
        <dbReference type="Proteomes" id="UP000259847"/>
    </source>
</evidence>
<dbReference type="InterPro" id="IPR051620">
    <property type="entry name" value="ORF904-like_C"/>
</dbReference>
<accession>A0A2I6UG20</accession>
<dbReference type="EMBL" id="MF580955">
    <property type="protein sequence ID" value="AUO78910.1"/>
    <property type="molecule type" value="Genomic_DNA"/>
</dbReference>
<keyword evidence="1" id="KW-0547">Nucleotide-binding</keyword>
<keyword evidence="3" id="KW-0067">ATP-binding</keyword>
<dbReference type="GO" id="GO:0016853">
    <property type="term" value="F:isomerase activity"/>
    <property type="evidence" value="ECO:0007669"/>
    <property type="project" value="UniProtKB-KW"/>
</dbReference>
<dbReference type="PANTHER" id="PTHR35372">
    <property type="entry name" value="ATP BINDING PROTEIN-RELATED"/>
    <property type="match status" value="1"/>
</dbReference>
<dbReference type="PANTHER" id="PTHR35372:SF2">
    <property type="entry name" value="SF3 HELICASE DOMAIN-CONTAINING PROTEIN"/>
    <property type="match status" value="1"/>
</dbReference>
<dbReference type="GO" id="GO:0016787">
    <property type="term" value="F:hydrolase activity"/>
    <property type="evidence" value="ECO:0007669"/>
    <property type="project" value="UniProtKB-KW"/>
</dbReference>
<dbReference type="NCBIfam" id="TIGR01613">
    <property type="entry name" value="primase_Cterm"/>
    <property type="match status" value="1"/>
</dbReference>
<feature type="region of interest" description="Disordered" evidence="4">
    <location>
        <begin position="433"/>
        <end position="452"/>
    </location>
</feature>
<evidence type="ECO:0000256" key="4">
    <source>
        <dbReference type="SAM" id="MobiDB-lite"/>
    </source>
</evidence>
<feature type="domain" description="SF3 helicase" evidence="5">
    <location>
        <begin position="468"/>
        <end position="624"/>
    </location>
</feature>
<keyword evidence="6" id="KW-0413">Isomerase</keyword>
<evidence type="ECO:0000256" key="1">
    <source>
        <dbReference type="ARBA" id="ARBA00022741"/>
    </source>
</evidence>
<dbReference type="Proteomes" id="UP000259847">
    <property type="component" value="Segment"/>
</dbReference>
<dbReference type="InterPro" id="IPR006500">
    <property type="entry name" value="Helicase_put_C_phage/plasmid"/>
</dbReference>
<evidence type="ECO:0000256" key="3">
    <source>
        <dbReference type="ARBA" id="ARBA00022840"/>
    </source>
</evidence>
<keyword evidence="7" id="KW-1185">Reference proteome</keyword>
<dbReference type="CDD" id="cd01029">
    <property type="entry name" value="TOPRIM_primases"/>
    <property type="match status" value="1"/>
</dbReference>
<protein>
    <submittedName>
        <fullName evidence="6">Topoisomerase-primase domain-containing protein</fullName>
    </submittedName>
</protein>
<proteinExistence type="predicted"/>
<dbReference type="GeneID" id="40236132"/>
<dbReference type="PROSITE" id="PS51206">
    <property type="entry name" value="SF3_HELICASE_1"/>
    <property type="match status" value="1"/>
</dbReference>
<evidence type="ECO:0000256" key="2">
    <source>
        <dbReference type="ARBA" id="ARBA00022801"/>
    </source>
</evidence>
<dbReference type="Gene3D" id="3.40.1360.10">
    <property type="match status" value="1"/>
</dbReference>
<dbReference type="InterPro" id="IPR034154">
    <property type="entry name" value="TOPRIM_DnaG/twinkle"/>
</dbReference>
<dbReference type="RefSeq" id="YP_009639341.1">
    <property type="nucleotide sequence ID" value="NC_042348.1"/>
</dbReference>
<dbReference type="InterPro" id="IPR045455">
    <property type="entry name" value="NrS-1_pol-like_helicase"/>
</dbReference>
<dbReference type="Gene3D" id="3.40.50.300">
    <property type="entry name" value="P-loop containing nucleotide triphosphate hydrolases"/>
    <property type="match status" value="1"/>
</dbReference>
<dbReference type="KEGG" id="vg:40236132"/>
<reference evidence="6 7" key="1">
    <citation type="submission" date="2017-07" db="EMBL/GenBank/DDBJ databases">
        <title>Characterization of ecologically diverse viruses infecting co-occurring strains of cosmopolitan hyperhalophilic Bacteroidetes.</title>
        <authorList>
            <person name="Villamor J."/>
            <person name="Ramos-Barbero M.D."/>
            <person name="Gonzalez-Torres P."/>
            <person name="Gabaldon T."/>
            <person name="Rollesso-Mora R."/>
            <person name="Meseguer I."/>
            <person name="Martinez-Garcia M."/>
            <person name="Santos F."/>
            <person name="Anton J."/>
        </authorList>
    </citation>
    <scope>NUCLEOTIDE SEQUENCE [LARGE SCALE GENOMIC DNA]</scope>
</reference>
<organism evidence="6 7">
    <name type="scientific">Salinibacter phage M1EM-1</name>
    <dbReference type="NCBI Taxonomy" id="2681616"/>
    <lineage>
        <taxon>Viruses</taxon>
        <taxon>Duplodnaviria</taxon>
        <taxon>Heunggongvirae</taxon>
        <taxon>Uroviricota</taxon>
        <taxon>Caudoviricetes</taxon>
        <taxon>Holosalinivirus</taxon>
        <taxon>Holosalinivirus M1EM1</taxon>
    </lineage>
</organism>